<feature type="transmembrane region" description="Helical" evidence="4">
    <location>
        <begin position="1629"/>
        <end position="1649"/>
    </location>
</feature>
<feature type="transmembrane region" description="Helical" evidence="4">
    <location>
        <begin position="16"/>
        <end position="37"/>
    </location>
</feature>
<dbReference type="EMBL" id="CAXDID020000375">
    <property type="protein sequence ID" value="CAL6083961.1"/>
    <property type="molecule type" value="Genomic_DNA"/>
</dbReference>
<dbReference type="PANTHER" id="PTHR43023">
    <property type="entry name" value="PROTEIN TRIGALACTOSYLDIACYLGLYCEROL 3, CHLOROPLASTIC"/>
    <property type="match status" value="1"/>
</dbReference>
<dbReference type="InterPro" id="IPR017871">
    <property type="entry name" value="ABC_transporter-like_CS"/>
</dbReference>
<dbReference type="GO" id="GO:0016887">
    <property type="term" value="F:ATP hydrolysis activity"/>
    <property type="evidence" value="ECO:0007669"/>
    <property type="project" value="InterPro"/>
</dbReference>
<evidence type="ECO:0000313" key="8">
    <source>
        <dbReference type="Proteomes" id="UP001642409"/>
    </source>
</evidence>
<keyword evidence="1" id="KW-0813">Transport</keyword>
<dbReference type="Pfam" id="PF00005">
    <property type="entry name" value="ABC_tran"/>
    <property type="match status" value="2"/>
</dbReference>
<feature type="transmembrane region" description="Helical" evidence="4">
    <location>
        <begin position="1580"/>
        <end position="1609"/>
    </location>
</feature>
<evidence type="ECO:0000256" key="4">
    <source>
        <dbReference type="SAM" id="Phobius"/>
    </source>
</evidence>
<feature type="domain" description="ABC transporter" evidence="5">
    <location>
        <begin position="578"/>
        <end position="883"/>
    </location>
</feature>
<dbReference type="PANTHER" id="PTHR43023:SF4">
    <property type="entry name" value="AMINO ACID ABC TRANSPORTER ATP-BINDING PROTEIN"/>
    <property type="match status" value="1"/>
</dbReference>
<feature type="transmembrane region" description="Helical" evidence="4">
    <location>
        <begin position="1515"/>
        <end position="1535"/>
    </location>
</feature>
<keyword evidence="2" id="KW-0547">Nucleotide-binding</keyword>
<keyword evidence="4" id="KW-1133">Transmembrane helix</keyword>
<keyword evidence="8" id="KW-1185">Reference proteome</keyword>
<evidence type="ECO:0000256" key="1">
    <source>
        <dbReference type="ARBA" id="ARBA00022448"/>
    </source>
</evidence>
<organism evidence="6">
    <name type="scientific">Hexamita inflata</name>
    <dbReference type="NCBI Taxonomy" id="28002"/>
    <lineage>
        <taxon>Eukaryota</taxon>
        <taxon>Metamonada</taxon>
        <taxon>Diplomonadida</taxon>
        <taxon>Hexamitidae</taxon>
        <taxon>Hexamitinae</taxon>
        <taxon>Hexamita</taxon>
    </lineage>
</organism>
<feature type="domain" description="ABC transporter" evidence="5">
    <location>
        <begin position="1743"/>
        <end position="1972"/>
    </location>
</feature>
<name>A0AA86QWZ1_9EUKA</name>
<dbReference type="InterPro" id="IPR003593">
    <property type="entry name" value="AAA+_ATPase"/>
</dbReference>
<evidence type="ECO:0000313" key="7">
    <source>
        <dbReference type="EMBL" id="CAL6083961.1"/>
    </source>
</evidence>
<dbReference type="Proteomes" id="UP001642409">
    <property type="component" value="Unassembled WGS sequence"/>
</dbReference>
<reference evidence="7 8" key="2">
    <citation type="submission" date="2024-07" db="EMBL/GenBank/DDBJ databases">
        <authorList>
            <person name="Akdeniz Z."/>
        </authorList>
    </citation>
    <scope>NUCLEOTIDE SEQUENCE [LARGE SCALE GENOMIC DNA]</scope>
</reference>
<keyword evidence="3" id="KW-0067">ATP-binding</keyword>
<feature type="transmembrane region" description="Helical" evidence="4">
    <location>
        <begin position="358"/>
        <end position="382"/>
    </location>
</feature>
<feature type="transmembrane region" description="Helical" evidence="4">
    <location>
        <begin position="1547"/>
        <end position="1568"/>
    </location>
</feature>
<keyword evidence="4" id="KW-0472">Membrane</keyword>
<feature type="transmembrane region" description="Helical" evidence="4">
    <location>
        <begin position="330"/>
        <end position="352"/>
    </location>
</feature>
<feature type="transmembrane region" description="Helical" evidence="4">
    <location>
        <begin position="435"/>
        <end position="455"/>
    </location>
</feature>
<gene>
    <name evidence="6" type="ORF">HINF_LOCUS53338</name>
    <name evidence="7" type="ORF">HINF_LOCUS61976</name>
</gene>
<dbReference type="GO" id="GO:0005524">
    <property type="term" value="F:ATP binding"/>
    <property type="evidence" value="ECO:0007669"/>
    <property type="project" value="UniProtKB-KW"/>
</dbReference>
<dbReference type="PROSITE" id="PS50893">
    <property type="entry name" value="ABC_TRANSPORTER_2"/>
    <property type="match status" value="2"/>
</dbReference>
<feature type="transmembrane region" description="Helical" evidence="4">
    <location>
        <begin position="521"/>
        <end position="546"/>
    </location>
</feature>
<proteinExistence type="predicted"/>
<dbReference type="SUPFAM" id="SSF52540">
    <property type="entry name" value="P-loop containing nucleoside triphosphate hydrolases"/>
    <property type="match status" value="2"/>
</dbReference>
<dbReference type="PROSITE" id="PS00211">
    <property type="entry name" value="ABC_TRANSPORTER_1"/>
    <property type="match status" value="2"/>
</dbReference>
<keyword evidence="4" id="KW-0812">Transmembrane</keyword>
<evidence type="ECO:0000256" key="3">
    <source>
        <dbReference type="ARBA" id="ARBA00022840"/>
    </source>
</evidence>
<dbReference type="Gene3D" id="3.40.50.300">
    <property type="entry name" value="P-loop containing nucleotide triphosphate hydrolases"/>
    <property type="match status" value="2"/>
</dbReference>
<dbReference type="SMART" id="SM00382">
    <property type="entry name" value="AAA"/>
    <property type="match status" value="2"/>
</dbReference>
<sequence length="2042" mass="232418">MNPLIRFYAYQAKKSYVMILLLVFLPASIPFIIYGILSLMSNSVSKLKLRKFEVPNLPPVNQIAEPENTLVYFSFSPNKPVYQDFVNQLLNMNGINARTRAFKDAAEAEKYINVKNIGSQAKERFQNNSVYSKILCEDFQAYNEYYEINNTDLCVIDLSTDFEKIMLAQYKLNTSDLQIDVSQPEYQDNILFHINFLESAALLQGVPSNVTYEIVYNTTILDATMKLFPDPLLQKYGSKDNAYWTGYSYTLQNQLNQITLKRFTDLDLQISNKRFDELSTIKINANTLFEVSVALAWSVLLVVATQLAASNKGPTQIILRRVGIREYKLFLVNFAYVFFPVMASCFIMAAVWHHFGVMPFSCVTLGFSCFAMFLVGMIVCAVSTFLSTFLSQHTSAAIVCSCLFAFFLIILPAMLHTLAFGGRTIFDPSLMPQPLIFAFLAVLPPFSSVSVLDSMTSSMDESLRQVQFKYYEWKIQDTLVPIKYIFTNYNNYSSIQRKCLQTNSTFGEVIDKQCYYYQPKYLSVVILVGIQTFSLYIISFLCSYAITQQGFRGLGVFFMFKRSFWRKIKHLKPGKANVRLRSFSLAYNQKLFSKKSSIKLKAFGRKKFVINKIDYTQDEGVVAALVAESGGGKSTTLAYFAGELHQTDLHSYVQRKAKRNKIDLSGVQKSENLYEDYQKATDLPSLLKCLSQVEKTEAVLFDTFDITDPVDAYLAKPYIGYQPQDHSNVWPKMTCFQNVFFSYILRMEAQGVRYSKKEAKAKVLDVLRQMDLFDSAPKQAHKLSGGMLRRLALCNVVVGEPKLLLLDELSAGVDPVLKRKIWKCIEEINRRTKTSIILSTHDTSEIQEMAQRITILHNGFTLVDNQTPFDLRHATKLYSVKFYSELPTCCQKTAEEMKREFEGLESVKDAIQIDTISPHGIHFIVNKSLSGGEQIELCAFVNKLKTQFGMQDSILQKAKLDDVYMDTIKHPRHQNIYDDQKVVTQKERVNPTRKRVKGLFVKSIWCDFKKIPLPVILGIGTIIFAVIIQQFDGLIKQLYNMMNIGLLSDIRTRDSAAKCFNSCSVRSPADIQKCFTTRNQQLFTNINQQNWNQNACGWYSNYLGLDVPQQSYISIGDLRYNDPQYHNYHYSFTQNINATQQPAIQTTTELVPTSSFVSMSNSVVYLKYLNFSKYSVFDPVIQKADGGLLPYIVPKIHAWRQVSAECQQYNLCRNSCQNTLYNCPNFNVLQCQSKCNTTAVDCKTYWNVRYRNSSTVFNNETELLDNYKKSMDQKTSQLVNLYGDITANRVIVGENYGLHQNLVNFNFIQFDQQFLNKKLVGIMNVEITQPVPNRGRNGDSYTMNKRSFKLLNAPTYTCSGQMKQTQDYQISYNLPTMKRQHNLIDMNKNDIQSLPDREHVTLFDAQNEPFTQLIGGIIRKQIFMNAPINDKTPWKFSYSLTSRTMPYMGNPEVLEQKGNIILGYAKSLKQTQILVSGLMPMLFAALKFGHEIELNTIKLLNLHYVSRLSWITNSWFYFAICGVIIIVFNIVGEIIFLPEILSPRINILYLFIESFEAICTGMLIGAIAKKGKPASVTSFVLILFVLVFIILQFGGLIFTYVLSVIIPAFTMSYTMQLSGQNSPISIPMLVYGFVISLLQLSIVTFIIYSDKIKIKMKAKRVNKNKDVSQIQFETNSICNEDVSIAPFIANPDAVQNSETVPNNYFQVQNIMQSTVAQYTPQNYPTSILDALVQDTETVNNFGLQLNNVHHKYNNSTYAVQGASMDIPRGQIFGLLGSNGSGKSTLMHCMAGMFKPQQGQALVPDNGQVVDLFQLKNSTRYFSVVPQHDVFWPNLTISQHLQLMQLYNAMEVDVELLLKELKLTEFKNQTAQTLSGGQKRRLSIAMAMTMQPKVLAFDEPSCGLGVTTKRFVHQAILNVLSKDTTLLLTTHDMEEVEALVDQCCIMHLGKVLKIGSVAQMCAQQKFDLKIRGNDALVQVLVEELRCEYPTKNAVCDFWCFSVTNMGQLQIMNVLNSHGLLESEWIIEAAKMEQIFMEVVDSAQ</sequence>
<comment type="caution">
    <text evidence="6">The sequence shown here is derived from an EMBL/GenBank/DDBJ whole genome shotgun (WGS) entry which is preliminary data.</text>
</comment>
<evidence type="ECO:0000256" key="2">
    <source>
        <dbReference type="ARBA" id="ARBA00022741"/>
    </source>
</evidence>
<evidence type="ECO:0000313" key="6">
    <source>
        <dbReference type="EMBL" id="CAI9965693.1"/>
    </source>
</evidence>
<dbReference type="EMBL" id="CATOUU010000993">
    <property type="protein sequence ID" value="CAI9965693.1"/>
    <property type="molecule type" value="Genomic_DNA"/>
</dbReference>
<dbReference type="InterPro" id="IPR003439">
    <property type="entry name" value="ABC_transporter-like_ATP-bd"/>
</dbReference>
<evidence type="ECO:0000259" key="5">
    <source>
        <dbReference type="PROSITE" id="PS50893"/>
    </source>
</evidence>
<protein>
    <submittedName>
        <fullName evidence="6">ABC transporter family protein</fullName>
    </submittedName>
    <submittedName>
        <fullName evidence="7">ABC_transporter family protein</fullName>
    </submittedName>
</protein>
<reference evidence="6" key="1">
    <citation type="submission" date="2023-06" db="EMBL/GenBank/DDBJ databases">
        <authorList>
            <person name="Kurt Z."/>
        </authorList>
    </citation>
    <scope>NUCLEOTIDE SEQUENCE</scope>
</reference>
<dbReference type="InterPro" id="IPR027417">
    <property type="entry name" value="P-loop_NTPase"/>
</dbReference>
<accession>A0AA86QWZ1</accession>
<feature type="transmembrane region" description="Helical" evidence="4">
    <location>
        <begin position="394"/>
        <end position="415"/>
    </location>
</feature>